<dbReference type="EMBL" id="CAJOBQ010000216">
    <property type="protein sequence ID" value="CAF4296325.1"/>
    <property type="molecule type" value="Genomic_DNA"/>
</dbReference>
<comment type="caution">
    <text evidence="1">The sequence shown here is derived from an EMBL/GenBank/DDBJ whole genome shotgun (WGS) entry which is preliminary data.</text>
</comment>
<protein>
    <submittedName>
        <fullName evidence="1">Uncharacterized protein</fullName>
    </submittedName>
</protein>
<accession>A0A818MC97</accession>
<evidence type="ECO:0000313" key="1">
    <source>
        <dbReference type="EMBL" id="CAF3589439.1"/>
    </source>
</evidence>
<evidence type="ECO:0000313" key="2">
    <source>
        <dbReference type="EMBL" id="CAF4296325.1"/>
    </source>
</evidence>
<name>A0A818MC97_9BILA</name>
<reference evidence="1" key="1">
    <citation type="submission" date="2021-02" db="EMBL/GenBank/DDBJ databases">
        <authorList>
            <person name="Nowell W R."/>
        </authorList>
    </citation>
    <scope>NUCLEOTIDE SEQUENCE</scope>
</reference>
<dbReference type="EMBL" id="CAJNYU010002703">
    <property type="protein sequence ID" value="CAF3589439.1"/>
    <property type="molecule type" value="Genomic_DNA"/>
</dbReference>
<sequence>MAQQVDCDHEDDFKLIKTGIFGAMASTTTCPSITSLTSNQHIPNIEKSIEPASIKTDQTTVNEAQFSSLVNTNPLPTRYGAASMIPRADGFDMKSIINSSSSSSSSRPSLPTQTNDFMSILKDEKTKKQSYNNDHIRQILADNNNDIKALLQSAKKAQQDFLDAINLD</sequence>
<gene>
    <name evidence="1" type="ORF">FME351_LOCUS21377</name>
    <name evidence="2" type="ORF">TSG867_LOCUS5952</name>
</gene>
<evidence type="ECO:0000313" key="3">
    <source>
        <dbReference type="Proteomes" id="UP000663869"/>
    </source>
</evidence>
<proteinExistence type="predicted"/>
<organism evidence="1 3">
    <name type="scientific">Rotaria socialis</name>
    <dbReference type="NCBI Taxonomy" id="392032"/>
    <lineage>
        <taxon>Eukaryota</taxon>
        <taxon>Metazoa</taxon>
        <taxon>Spiralia</taxon>
        <taxon>Gnathifera</taxon>
        <taxon>Rotifera</taxon>
        <taxon>Eurotatoria</taxon>
        <taxon>Bdelloidea</taxon>
        <taxon>Philodinida</taxon>
        <taxon>Philodinidae</taxon>
        <taxon>Rotaria</taxon>
    </lineage>
</organism>
<dbReference type="Proteomes" id="UP000663862">
    <property type="component" value="Unassembled WGS sequence"/>
</dbReference>
<dbReference type="Proteomes" id="UP000663869">
    <property type="component" value="Unassembled WGS sequence"/>
</dbReference>
<dbReference type="AlphaFoldDB" id="A0A818MC97"/>